<dbReference type="Gene3D" id="1.10.3300.10">
    <property type="entry name" value="Jann2411-like domain"/>
    <property type="match status" value="1"/>
</dbReference>
<gene>
    <name evidence="2" type="ORF">BJY22_008104</name>
</gene>
<dbReference type="InterPro" id="IPR021005">
    <property type="entry name" value="Znf_CGNR"/>
</dbReference>
<accession>A0A7X6A597</accession>
<dbReference type="EMBL" id="JAASRO010000001">
    <property type="protein sequence ID" value="NIK62387.1"/>
    <property type="molecule type" value="Genomic_DNA"/>
</dbReference>
<dbReference type="PANTHER" id="PTHR35525:SF3">
    <property type="entry name" value="BLL6575 PROTEIN"/>
    <property type="match status" value="1"/>
</dbReference>
<evidence type="ECO:0000313" key="2">
    <source>
        <dbReference type="EMBL" id="NIK62387.1"/>
    </source>
</evidence>
<dbReference type="Pfam" id="PF11706">
    <property type="entry name" value="zf-CGNR"/>
    <property type="match status" value="1"/>
</dbReference>
<protein>
    <submittedName>
        <fullName evidence="2">Putative RNA-binding Zn ribbon-like protein</fullName>
    </submittedName>
</protein>
<dbReference type="SUPFAM" id="SSF160904">
    <property type="entry name" value="Jann2411-like"/>
    <property type="match status" value="1"/>
</dbReference>
<dbReference type="RefSeq" id="WP_167217492.1">
    <property type="nucleotide sequence ID" value="NZ_JAASRO010000001.1"/>
</dbReference>
<dbReference type="InterPro" id="IPR010852">
    <property type="entry name" value="ABATE"/>
</dbReference>
<reference evidence="2 3" key="1">
    <citation type="submission" date="2020-03" db="EMBL/GenBank/DDBJ databases">
        <title>Sequencing the genomes of 1000 actinobacteria strains.</title>
        <authorList>
            <person name="Klenk H.-P."/>
        </authorList>
    </citation>
    <scope>NUCLEOTIDE SEQUENCE [LARGE SCALE GENOMIC DNA]</scope>
    <source>
        <strain evidence="2 3">DSM 45490</strain>
    </source>
</reference>
<keyword evidence="3" id="KW-1185">Reference proteome</keyword>
<dbReference type="InterPro" id="IPR023286">
    <property type="entry name" value="ABATE_dom_sf"/>
</dbReference>
<dbReference type="Pfam" id="PF07336">
    <property type="entry name" value="ABATE"/>
    <property type="match status" value="1"/>
</dbReference>
<dbReference type="AlphaFoldDB" id="A0A7X6A597"/>
<name>A0A7X6A597_9ACTN</name>
<dbReference type="Proteomes" id="UP000555407">
    <property type="component" value="Unassembled WGS sequence"/>
</dbReference>
<evidence type="ECO:0000313" key="3">
    <source>
        <dbReference type="Proteomes" id="UP000555407"/>
    </source>
</evidence>
<proteinExistence type="predicted"/>
<comment type="caution">
    <text evidence="2">The sequence shown here is derived from an EMBL/GenBank/DDBJ whole genome shotgun (WGS) entry which is preliminary data.</text>
</comment>
<dbReference type="PANTHER" id="PTHR35525">
    <property type="entry name" value="BLL6575 PROTEIN"/>
    <property type="match status" value="1"/>
</dbReference>
<evidence type="ECO:0000259" key="1">
    <source>
        <dbReference type="Pfam" id="PF11706"/>
    </source>
</evidence>
<organism evidence="2 3">
    <name type="scientific">Kribbella shirazensis</name>
    <dbReference type="NCBI Taxonomy" id="1105143"/>
    <lineage>
        <taxon>Bacteria</taxon>
        <taxon>Bacillati</taxon>
        <taxon>Actinomycetota</taxon>
        <taxon>Actinomycetes</taxon>
        <taxon>Propionibacteriales</taxon>
        <taxon>Kribbellaceae</taxon>
        <taxon>Kribbella</taxon>
    </lineage>
</organism>
<sequence>MNVPDLYPGEPLPIRLMNTVWADRHGVHDSLSTVDQLQTWARQCGLESSGGIHDDELSEARALRDALRRLAAAALSDDRPAAVSDLPVSGAADILNELLLRCVPELSVLNGGTVLARGWRLDADGFRSDLLRIGLEGRDLLDDAPRRVGACHGPGCVLYFHRSPARREWCSSGCGNRARVSRHYHRQREQAQRPAE</sequence>
<feature type="domain" description="Zinc finger CGNR" evidence="1">
    <location>
        <begin position="147"/>
        <end position="187"/>
    </location>
</feature>